<keyword evidence="2" id="KW-1185">Reference proteome</keyword>
<evidence type="ECO:0000313" key="2">
    <source>
        <dbReference type="Proteomes" id="UP000278006"/>
    </source>
</evidence>
<gene>
    <name evidence="1" type="ORF">D8I35_03495</name>
</gene>
<protein>
    <submittedName>
        <fullName evidence="1">Uncharacterized protein</fullName>
    </submittedName>
</protein>
<sequence length="96" mass="10288">MLQLCNSSGEQGALDFGKDWIEAAQAVFELAQCMRLPCGRNGAWAKHLLLLQLVCTIVESGKAATGEQHADPAIEAMLLRARKLLASGNPPTGKKK</sequence>
<name>A0A3M6QYU4_9BURK</name>
<comment type="caution">
    <text evidence="1">The sequence shown here is derived from an EMBL/GenBank/DDBJ whole genome shotgun (WGS) entry which is preliminary data.</text>
</comment>
<reference evidence="1 2" key="1">
    <citation type="submission" date="2018-10" db="EMBL/GenBank/DDBJ databases">
        <title>Draft genome of Cortibacter populi DSM10536.</title>
        <authorList>
            <person name="Bernier A.-M."/>
            <person name="Bernard K."/>
        </authorList>
    </citation>
    <scope>NUCLEOTIDE SEQUENCE [LARGE SCALE GENOMIC DNA]</scope>
    <source>
        <strain evidence="1 2">DSM 105136</strain>
    </source>
</reference>
<dbReference type="EMBL" id="RDQO01000001">
    <property type="protein sequence ID" value="RMX08190.1"/>
    <property type="molecule type" value="Genomic_DNA"/>
</dbReference>
<evidence type="ECO:0000313" key="1">
    <source>
        <dbReference type="EMBL" id="RMX08190.1"/>
    </source>
</evidence>
<organism evidence="1 2">
    <name type="scientific">Corticibacter populi</name>
    <dbReference type="NCBI Taxonomy" id="1550736"/>
    <lineage>
        <taxon>Bacteria</taxon>
        <taxon>Pseudomonadati</taxon>
        <taxon>Pseudomonadota</taxon>
        <taxon>Betaproteobacteria</taxon>
        <taxon>Burkholderiales</taxon>
        <taxon>Comamonadaceae</taxon>
        <taxon>Corticibacter</taxon>
    </lineage>
</organism>
<dbReference type="AlphaFoldDB" id="A0A3M6QYU4"/>
<accession>A0A3M6QYU4</accession>
<dbReference type="Proteomes" id="UP000278006">
    <property type="component" value="Unassembled WGS sequence"/>
</dbReference>
<proteinExistence type="predicted"/>